<dbReference type="InterPro" id="IPR053135">
    <property type="entry name" value="AKR2_Oxidoreductase"/>
</dbReference>
<dbReference type="Gene3D" id="3.20.20.100">
    <property type="entry name" value="NADP-dependent oxidoreductase domain"/>
    <property type="match status" value="1"/>
</dbReference>
<reference evidence="2 3" key="1">
    <citation type="submission" date="2020-03" db="EMBL/GenBank/DDBJ databases">
        <authorList>
            <person name="Kim M.K."/>
        </authorList>
    </citation>
    <scope>NUCLEOTIDE SEQUENCE [LARGE SCALE GENOMIC DNA]</scope>
    <source>
        <strain evidence="2 3">BT328</strain>
    </source>
</reference>
<dbReference type="KEGG" id="spib:G8759_21465"/>
<gene>
    <name evidence="2" type="ORF">G8759_21465</name>
</gene>
<evidence type="ECO:0000259" key="1">
    <source>
        <dbReference type="Pfam" id="PF00248"/>
    </source>
</evidence>
<dbReference type="EMBL" id="CP050063">
    <property type="protein sequence ID" value="QIP17909.1"/>
    <property type="molecule type" value="Genomic_DNA"/>
</dbReference>
<sequence>MLKRPIPTSDELLPVVGLGSWQQFDVGSSDSDRQPLGQVLTLMQQQGGKLIDASPMYGRAEEVIGDLTAAAGSNANFFFATKVWTTGRQAGIDQLGESFRKMRRKTMDLVQVHNLVDWQTQLKTLREWKHAGKVRYIGVTHYTTLAHDQLERLIKSEAIDFLQVNYSIRVRDAERSLLPTAREKGVAVIINEPFESGSLFQLVKGKALPAWSAEYDIKSWAQFFLKFILSNPAVTCVIPGTSDPKHLLDNMGAGYGRLPDEKGQAKLAAFLASL</sequence>
<dbReference type="AlphaFoldDB" id="A0A6G9B000"/>
<dbReference type="SUPFAM" id="SSF51430">
    <property type="entry name" value="NAD(P)-linked oxidoreductase"/>
    <property type="match status" value="1"/>
</dbReference>
<evidence type="ECO:0000313" key="3">
    <source>
        <dbReference type="Proteomes" id="UP000501802"/>
    </source>
</evidence>
<organism evidence="2 3">
    <name type="scientific">Spirosoma aureum</name>
    <dbReference type="NCBI Taxonomy" id="2692134"/>
    <lineage>
        <taxon>Bacteria</taxon>
        <taxon>Pseudomonadati</taxon>
        <taxon>Bacteroidota</taxon>
        <taxon>Cytophagia</taxon>
        <taxon>Cytophagales</taxon>
        <taxon>Cytophagaceae</taxon>
        <taxon>Spirosoma</taxon>
    </lineage>
</organism>
<protein>
    <submittedName>
        <fullName evidence="2">Aldo/keto reductase</fullName>
    </submittedName>
</protein>
<dbReference type="Pfam" id="PF00248">
    <property type="entry name" value="Aldo_ket_red"/>
    <property type="match status" value="1"/>
</dbReference>
<dbReference type="PANTHER" id="PTHR43312:SF1">
    <property type="entry name" value="NADP-DEPENDENT OXIDOREDUCTASE DOMAIN-CONTAINING PROTEIN"/>
    <property type="match status" value="1"/>
</dbReference>
<name>A0A6G9B000_9BACT</name>
<dbReference type="InterPro" id="IPR023210">
    <property type="entry name" value="NADP_OxRdtase_dom"/>
</dbReference>
<evidence type="ECO:0000313" key="2">
    <source>
        <dbReference type="EMBL" id="QIP17909.1"/>
    </source>
</evidence>
<dbReference type="InterPro" id="IPR036812">
    <property type="entry name" value="NAD(P)_OxRdtase_dom_sf"/>
</dbReference>
<proteinExistence type="predicted"/>
<dbReference type="Proteomes" id="UP000501802">
    <property type="component" value="Chromosome"/>
</dbReference>
<dbReference type="CDD" id="cd19095">
    <property type="entry name" value="AKR_PA4992-like"/>
    <property type="match status" value="1"/>
</dbReference>
<keyword evidence="3" id="KW-1185">Reference proteome</keyword>
<dbReference type="PANTHER" id="PTHR43312">
    <property type="entry name" value="D-THREO-ALDOSE 1-DEHYDROGENASE"/>
    <property type="match status" value="1"/>
</dbReference>
<feature type="domain" description="NADP-dependent oxidoreductase" evidence="1">
    <location>
        <begin position="16"/>
        <end position="261"/>
    </location>
</feature>
<accession>A0A6G9B000</accession>